<organism evidence="6 7">
    <name type="scientific">Olpidium bornovanus</name>
    <dbReference type="NCBI Taxonomy" id="278681"/>
    <lineage>
        <taxon>Eukaryota</taxon>
        <taxon>Fungi</taxon>
        <taxon>Fungi incertae sedis</taxon>
        <taxon>Olpidiomycota</taxon>
        <taxon>Olpidiomycotina</taxon>
        <taxon>Olpidiomycetes</taxon>
        <taxon>Olpidiales</taxon>
        <taxon>Olpidiaceae</taxon>
        <taxon>Olpidium</taxon>
    </lineage>
</organism>
<dbReference type="InterPro" id="IPR007282">
    <property type="entry name" value="NOT2/3/5_C"/>
</dbReference>
<protein>
    <recommendedName>
        <fullName evidence="5">NOT2/NOT3/NOT5 C-terminal domain-containing protein</fullName>
    </recommendedName>
</protein>
<dbReference type="Gene3D" id="2.30.30.1020">
    <property type="entry name" value="CCR4-NOT complex subunit 2/3/5, C-terminal domain"/>
    <property type="match status" value="1"/>
</dbReference>
<dbReference type="OrthoDB" id="25391at2759"/>
<dbReference type="AlphaFoldDB" id="A0A8H7ZNN6"/>
<dbReference type="EMBL" id="JAEFCI010011325">
    <property type="protein sequence ID" value="KAG5456689.1"/>
    <property type="molecule type" value="Genomic_DNA"/>
</dbReference>
<comment type="caution">
    <text evidence="6">The sequence shown here is derived from an EMBL/GenBank/DDBJ whole genome shotgun (WGS) entry which is preliminary data.</text>
</comment>
<feature type="compositionally biased region" description="Low complexity" evidence="4">
    <location>
        <begin position="184"/>
        <end position="194"/>
    </location>
</feature>
<dbReference type="InterPro" id="IPR040168">
    <property type="entry name" value="Not2/3/5"/>
</dbReference>
<accession>A0A8H7ZNN6</accession>
<dbReference type="PANTHER" id="PTHR23326">
    <property type="entry name" value="CCR4 NOT-RELATED"/>
    <property type="match status" value="1"/>
</dbReference>
<dbReference type="Pfam" id="PF04153">
    <property type="entry name" value="NOT2_3_5_C"/>
    <property type="match status" value="1"/>
</dbReference>
<evidence type="ECO:0000256" key="2">
    <source>
        <dbReference type="ARBA" id="ARBA00023015"/>
    </source>
</evidence>
<feature type="region of interest" description="Disordered" evidence="4">
    <location>
        <begin position="172"/>
        <end position="194"/>
    </location>
</feature>
<evidence type="ECO:0000313" key="6">
    <source>
        <dbReference type="EMBL" id="KAG5456689.1"/>
    </source>
</evidence>
<dbReference type="Proteomes" id="UP000673691">
    <property type="component" value="Unassembled WGS sequence"/>
</dbReference>
<reference evidence="6 7" key="1">
    <citation type="journal article" name="Sci. Rep.">
        <title>Genome-scale phylogenetic analyses confirm Olpidium as the closest living zoosporic fungus to the non-flagellated, terrestrial fungi.</title>
        <authorList>
            <person name="Chang Y."/>
            <person name="Rochon D."/>
            <person name="Sekimoto S."/>
            <person name="Wang Y."/>
            <person name="Chovatia M."/>
            <person name="Sandor L."/>
            <person name="Salamov A."/>
            <person name="Grigoriev I.V."/>
            <person name="Stajich J.E."/>
            <person name="Spatafora J.W."/>
        </authorList>
    </citation>
    <scope>NUCLEOTIDE SEQUENCE [LARGE SCALE GENOMIC DNA]</scope>
    <source>
        <strain evidence="6">S191</strain>
    </source>
</reference>
<gene>
    <name evidence="6" type="ORF">BJ554DRAFT_3497</name>
</gene>
<keyword evidence="3" id="KW-0804">Transcription</keyword>
<dbReference type="GO" id="GO:0030015">
    <property type="term" value="C:CCR4-NOT core complex"/>
    <property type="evidence" value="ECO:0007669"/>
    <property type="project" value="InterPro"/>
</dbReference>
<dbReference type="GO" id="GO:0006355">
    <property type="term" value="P:regulation of DNA-templated transcription"/>
    <property type="evidence" value="ECO:0007669"/>
    <property type="project" value="InterPro"/>
</dbReference>
<evidence type="ECO:0000256" key="1">
    <source>
        <dbReference type="ARBA" id="ARBA00007682"/>
    </source>
</evidence>
<evidence type="ECO:0000256" key="4">
    <source>
        <dbReference type="SAM" id="MobiDB-lite"/>
    </source>
</evidence>
<evidence type="ECO:0000256" key="3">
    <source>
        <dbReference type="ARBA" id="ARBA00023163"/>
    </source>
</evidence>
<dbReference type="InterPro" id="IPR038635">
    <property type="entry name" value="CCR4-NOT_su2/3/5_C_sf"/>
</dbReference>
<keyword evidence="7" id="KW-1185">Reference proteome</keyword>
<evidence type="ECO:0000313" key="7">
    <source>
        <dbReference type="Proteomes" id="UP000673691"/>
    </source>
</evidence>
<dbReference type="GO" id="GO:0000289">
    <property type="term" value="P:nuclear-transcribed mRNA poly(A) tail shortening"/>
    <property type="evidence" value="ECO:0007669"/>
    <property type="project" value="UniProtKB-ARBA"/>
</dbReference>
<comment type="similarity">
    <text evidence="1">Belongs to the CNOT2/3/5 family.</text>
</comment>
<name>A0A8H7ZNN6_9FUNG</name>
<feature type="region of interest" description="Disordered" evidence="4">
    <location>
        <begin position="232"/>
        <end position="257"/>
    </location>
</feature>
<proteinExistence type="inferred from homology"/>
<feature type="domain" description="NOT2/NOT3/NOT5 C-terminal" evidence="5">
    <location>
        <begin position="87"/>
        <end position="170"/>
    </location>
</feature>
<keyword evidence="2" id="KW-0805">Transcription regulation</keyword>
<evidence type="ECO:0000259" key="5">
    <source>
        <dbReference type="Pfam" id="PF04153"/>
    </source>
</evidence>
<sequence length="257" mass="27870">MMGLVDTLNAKVESTRLLSLGVDLEQLGFDMMSSDTPTSPAELVLFTSSSGVDIRHIMRPLYLTSLPSDVNWQAGDRLVHWNNDAEIQKDAETKARLLADETLFYIFYHMPNGAMQDAAAQELHNRQWRWHKESRVWLMRETDSYPAPETRTFVNGPFAVFDPGKWQKVQWQGAAGRGSLETSPLAPAGPLAPRAEAGCAGGTAFPVGSRPAPGPNPGPAVPLAAAVCDSEGELGLLRPPRKPPESAAADESHGTDL</sequence>